<sequence>MSAIDQPAQYVIKSEDDFVSFVTEMLGRKDIDSSDFTFPNVVFSGWPKININVKGDPNRYNSSLTASMLFGMAELTHEIQKAFTVVSHSTHNRQKLKDAEKGLLDIVYRISEGSSQADGDSDPIVNGVVTVFTQAIGKMTGRQALCAVAAIVLAASTVGYKWINEYYETQRHDQDSQVQLVEKSTKAVNEAQDNVLKLLISGQTNISREVLAHGEDGKSKLLKKLAQDSSVERVTIGQRVVNREQLNTLNQRQSIDRKKETRRDNFYVTGVRRSGETNQDINIDVIRVSNGESFTIKTSADITSTDELLEFLNAVAKESTVEISYLEVVENGHISTGQLINIFPSEPE</sequence>
<proteinExistence type="predicted"/>
<name>A0AAN4NSW2_ECOLX</name>
<organism evidence="1 2">
    <name type="scientific">Escherichia coli 1-250-04_S3_C1</name>
    <dbReference type="NCBI Taxonomy" id="1444135"/>
    <lineage>
        <taxon>Bacteria</taxon>
        <taxon>Pseudomonadati</taxon>
        <taxon>Pseudomonadota</taxon>
        <taxon>Gammaproteobacteria</taxon>
        <taxon>Enterobacterales</taxon>
        <taxon>Enterobacteriaceae</taxon>
        <taxon>Escherichia</taxon>
    </lineage>
</organism>
<dbReference type="EMBL" id="JJLU01000085">
    <property type="protein sequence ID" value="EZJ84814.1"/>
    <property type="molecule type" value="Genomic_DNA"/>
</dbReference>
<dbReference type="Proteomes" id="UP000024043">
    <property type="component" value="Unassembled WGS sequence"/>
</dbReference>
<reference evidence="1 2" key="1">
    <citation type="submission" date="2014-03" db="EMBL/GenBank/DDBJ databases">
        <title>Genetic Variability of E. coli after antibiotic treatment.</title>
        <authorList>
            <person name="Silbergeld E."/>
            <person name="Coles C."/>
            <person name="Seidman J.C."/>
            <person name="You Y."/>
            <person name="George J."/>
            <person name="Nadendla S."/>
            <person name="Huot H."/>
            <person name="Daugherty S.C."/>
            <person name="Nagaraj S."/>
            <person name="Ott S."/>
            <person name="Klega K."/>
            <person name="Rasko D."/>
        </authorList>
    </citation>
    <scope>NUCLEOTIDE SEQUENCE [LARGE SCALE GENOMIC DNA]</scope>
    <source>
        <strain evidence="1 2">1-250-04_S3_C1</strain>
    </source>
</reference>
<evidence type="ECO:0000313" key="2">
    <source>
        <dbReference type="Proteomes" id="UP000024043"/>
    </source>
</evidence>
<dbReference type="RefSeq" id="WP_001272876.1">
    <property type="nucleotide sequence ID" value="NZ_JJLU01000085.1"/>
</dbReference>
<gene>
    <name evidence="1" type="ORF">AC00_2685</name>
</gene>
<evidence type="ECO:0000313" key="1">
    <source>
        <dbReference type="EMBL" id="EZJ84814.1"/>
    </source>
</evidence>
<protein>
    <submittedName>
        <fullName evidence="1">Uncharacterized protein</fullName>
    </submittedName>
</protein>
<dbReference type="AlphaFoldDB" id="A0AAN4NSW2"/>
<accession>A0AAN4NSW2</accession>
<comment type="caution">
    <text evidence="1">The sequence shown here is derived from an EMBL/GenBank/DDBJ whole genome shotgun (WGS) entry which is preliminary data.</text>
</comment>